<evidence type="ECO:0000259" key="9">
    <source>
        <dbReference type="Pfam" id="PF20473"/>
    </source>
</evidence>
<dbReference type="EC" id="2.1.1.72" evidence="1"/>
<feature type="domain" description="MmeI-like helicase spacer" evidence="6">
    <location>
        <begin position="166"/>
        <end position="241"/>
    </location>
</feature>
<dbReference type="InterPro" id="IPR046818">
    <property type="entry name" value="MmeI_C"/>
</dbReference>
<evidence type="ECO:0000313" key="10">
    <source>
        <dbReference type="EMBL" id="WGZ92514.1"/>
    </source>
</evidence>
<evidence type="ECO:0000256" key="4">
    <source>
        <dbReference type="ARBA" id="ARBA00047942"/>
    </source>
</evidence>
<evidence type="ECO:0000256" key="3">
    <source>
        <dbReference type="ARBA" id="ARBA00022679"/>
    </source>
</evidence>
<dbReference type="SUPFAM" id="SSF53335">
    <property type="entry name" value="S-adenosyl-L-methionine-dependent methyltransferases"/>
    <property type="match status" value="1"/>
</dbReference>
<dbReference type="InterPro" id="IPR050953">
    <property type="entry name" value="N4_N6_ade-DNA_methylase"/>
</dbReference>
<keyword evidence="2 10" id="KW-0489">Methyltransferase</keyword>
<proteinExistence type="predicted"/>
<dbReference type="InterPro" id="IPR046820">
    <property type="entry name" value="MmeI_TRD"/>
</dbReference>
<dbReference type="Pfam" id="PF20466">
    <property type="entry name" value="MmeI_TRD"/>
    <property type="match status" value="1"/>
</dbReference>
<dbReference type="GO" id="GO:0032259">
    <property type="term" value="P:methylation"/>
    <property type="evidence" value="ECO:0007669"/>
    <property type="project" value="UniProtKB-KW"/>
</dbReference>
<dbReference type="InterPro" id="IPR046816">
    <property type="entry name" value="MmeI_Mtase"/>
</dbReference>
<feature type="domain" description="MmeI-like N-terminal" evidence="5">
    <location>
        <begin position="1"/>
        <end position="158"/>
    </location>
</feature>
<dbReference type="EMBL" id="CP124756">
    <property type="protein sequence ID" value="WGZ92514.1"/>
    <property type="molecule type" value="Genomic_DNA"/>
</dbReference>
<dbReference type="Pfam" id="PF20467">
    <property type="entry name" value="MmeI_C"/>
    <property type="match status" value="1"/>
</dbReference>
<dbReference type="InterPro" id="IPR046817">
    <property type="entry name" value="MmeI_N"/>
</dbReference>
<dbReference type="InterPro" id="IPR029063">
    <property type="entry name" value="SAM-dependent_MTases_sf"/>
</dbReference>
<dbReference type="Pfam" id="PF20464">
    <property type="entry name" value="MmeI_N"/>
    <property type="match status" value="1"/>
</dbReference>
<dbReference type="REBASE" id="965845">
    <property type="entry name" value="TpuGKL02ORF11560P"/>
</dbReference>
<evidence type="ECO:0000259" key="7">
    <source>
        <dbReference type="Pfam" id="PF20466"/>
    </source>
</evidence>
<evidence type="ECO:0000256" key="2">
    <source>
        <dbReference type="ARBA" id="ARBA00022603"/>
    </source>
</evidence>
<dbReference type="InterPro" id="IPR046819">
    <property type="entry name" value="MmeI_hel"/>
</dbReference>
<dbReference type="PRINTS" id="PR00507">
    <property type="entry name" value="N12N6MTFRASE"/>
</dbReference>
<dbReference type="GO" id="GO:0009007">
    <property type="term" value="F:site-specific DNA-methyltransferase (adenine-specific) activity"/>
    <property type="evidence" value="ECO:0007669"/>
    <property type="project" value="UniProtKB-EC"/>
</dbReference>
<name>A0AA95HCA5_9GAMM</name>
<dbReference type="Proteomes" id="UP001301326">
    <property type="component" value="Chromosome"/>
</dbReference>
<feature type="domain" description="MmeI-like DNA-methyltransferase" evidence="9">
    <location>
        <begin position="318"/>
        <end position="576"/>
    </location>
</feature>
<evidence type="ECO:0000256" key="1">
    <source>
        <dbReference type="ARBA" id="ARBA00011900"/>
    </source>
</evidence>
<evidence type="ECO:0000259" key="5">
    <source>
        <dbReference type="Pfam" id="PF20464"/>
    </source>
</evidence>
<organism evidence="10">
    <name type="scientific">Candidatus Thiothrix putei</name>
    <dbReference type="NCBI Taxonomy" id="3080811"/>
    <lineage>
        <taxon>Bacteria</taxon>
        <taxon>Pseudomonadati</taxon>
        <taxon>Pseudomonadota</taxon>
        <taxon>Gammaproteobacteria</taxon>
        <taxon>Thiotrichales</taxon>
        <taxon>Thiotrichaceae</taxon>
        <taxon>Thiothrix</taxon>
    </lineage>
</organism>
<evidence type="ECO:0000259" key="8">
    <source>
        <dbReference type="Pfam" id="PF20467"/>
    </source>
</evidence>
<dbReference type="AlphaFoldDB" id="A0AA95HCA5"/>
<comment type="catalytic activity">
    <reaction evidence="4">
        <text>a 2'-deoxyadenosine in DNA + S-adenosyl-L-methionine = an N(6)-methyl-2'-deoxyadenosine in DNA + S-adenosyl-L-homocysteine + H(+)</text>
        <dbReference type="Rhea" id="RHEA:15197"/>
        <dbReference type="Rhea" id="RHEA-COMP:12418"/>
        <dbReference type="Rhea" id="RHEA-COMP:12419"/>
        <dbReference type="ChEBI" id="CHEBI:15378"/>
        <dbReference type="ChEBI" id="CHEBI:57856"/>
        <dbReference type="ChEBI" id="CHEBI:59789"/>
        <dbReference type="ChEBI" id="CHEBI:90615"/>
        <dbReference type="ChEBI" id="CHEBI:90616"/>
        <dbReference type="EC" id="2.1.1.72"/>
    </reaction>
</comment>
<protein>
    <recommendedName>
        <fullName evidence="1">site-specific DNA-methyltransferase (adenine-specific)</fullName>
        <ecNumber evidence="1">2.1.1.72</ecNumber>
    </recommendedName>
</protein>
<gene>
    <name evidence="10" type="ORF">QJT81_11560</name>
</gene>
<dbReference type="PANTHER" id="PTHR33841">
    <property type="entry name" value="DNA METHYLTRANSFERASE YEEA-RELATED"/>
    <property type="match status" value="1"/>
</dbReference>
<keyword evidence="3" id="KW-0808">Transferase</keyword>
<accession>A0AA95HCA5</accession>
<dbReference type="Gene3D" id="3.40.50.150">
    <property type="entry name" value="Vaccinia Virus protein VP39"/>
    <property type="match status" value="1"/>
</dbReference>
<evidence type="ECO:0000259" key="6">
    <source>
        <dbReference type="Pfam" id="PF20465"/>
    </source>
</evidence>
<dbReference type="KEGG" id="tput:QJT81_11560"/>
<sequence length="882" mass="100727">MNIDTLEQNLRKLVTNPDPDQFLYDLLLAYEQPRASITRLQKGDYNLAKRGTDVLWKKKVYFSHERHSDLHALIDAIQQDTAITRHAPRFLIATTMQHLVAVDTKTQDTLDIELVDLPKHFDFFLPWAGMEKQQFQSENPADVKAAERMGRLYDLIHADNKAFDRHALNLFLSRLLFCFFAEDTGIFSDNQFTNAVGSHTADDGSDLSNYLHKLFRVLALRERGEFPAFLQAFPYVNGGLFEKDYPVPQFSAKSRKLILECGALNWKAINPDIFGSMIQAVVHDEQRSHMGMHYTSVVNIMKVIEPLFLNELAEELGKAAGNEGKLVKLLDRLYHLRIFDPACGSGNFLIIAYKELCKLEIAIFRELQALNTKWKTAKSGIRLTQFYGIELDDFAHETAKLSLWLAEHQMNMAFREVFGDAKPTLPLQSGGNIVCGNATRLNWETVCPKDPAHETYILGNPPYLGSSMQSAEQKEDMATVFKGIKNYKNLDYIACWFLLASKFISNASTRSAFVSTNSIVQGEQVVLLWSPVFSLDIEIFFAHQSFNWTNNAKGNAGVTCVIVGLRKTSLKQKFLFTNGICSEANNISPYLIKSKNQIVSKKNLPISNFPVMTYGSKPVDGGFLLLDDVEKNKLLSLNPEVKEMIKPFMGASEYIRGLKRFCLWITDESLSQAKSIEFIRKRMLSVRETRLKSKKSSTALLAETPHLFGEIRYQNKKSLIIPSVSSERREYIPIGFLEKNVVISNKAMVLYEPPTHIFSIISSRMHMVWVRTVGGRMREDISYSSVLCYNTFPFPDISAKQKEKLEDHVFRVLDEREKHPEKTMAQLYDPDKMPAGLRQAHQDMDIAIEQCYRAKPFTNDEERLEYLFTLYEEMIAKEKARG</sequence>
<dbReference type="Pfam" id="PF20465">
    <property type="entry name" value="MmeI_hel"/>
    <property type="match status" value="1"/>
</dbReference>
<dbReference type="PANTHER" id="PTHR33841:SF1">
    <property type="entry name" value="DNA METHYLTRANSFERASE A"/>
    <property type="match status" value="1"/>
</dbReference>
<feature type="domain" description="MmeI-like target recognition" evidence="7">
    <location>
        <begin position="594"/>
        <end position="797"/>
    </location>
</feature>
<reference evidence="10" key="2">
    <citation type="submission" date="2023-04" db="EMBL/GenBank/DDBJ databases">
        <authorList>
            <person name="Beletskiy A.V."/>
            <person name="Mardanov A.V."/>
            <person name="Ravin N.V."/>
        </authorList>
    </citation>
    <scope>NUCLEOTIDE SEQUENCE</scope>
    <source>
        <strain evidence="10">GKL-02</strain>
    </source>
</reference>
<reference evidence="10" key="1">
    <citation type="journal article" date="2023" name="Int. J. Mol. Sci.">
        <title>Metagenomics Revealed a New Genus 'Candidatus Thiocaldithrix dubininis' gen. nov., sp. nov. and a New Species 'Candidatus Thiothrix putei' sp. nov. in the Family Thiotrichaceae, Some Members of Which Have Traits of Both Na+- and H+-Motive Energetics.</title>
        <authorList>
            <person name="Ravin N.V."/>
            <person name="Muntyan M.S."/>
            <person name="Smolyakov D.D."/>
            <person name="Rudenko T.S."/>
            <person name="Beletsky A.V."/>
            <person name="Mardanov A.V."/>
            <person name="Grabovich M.Y."/>
        </authorList>
    </citation>
    <scope>NUCLEOTIDE SEQUENCE</scope>
    <source>
        <strain evidence="10">GKL-02</strain>
    </source>
</reference>
<dbReference type="Pfam" id="PF20473">
    <property type="entry name" value="MmeI_Mtase"/>
    <property type="match status" value="1"/>
</dbReference>
<feature type="domain" description="MmeI-like C-terminal" evidence="8">
    <location>
        <begin position="798"/>
        <end position="875"/>
    </location>
</feature>